<keyword evidence="1" id="KW-0472">Membrane</keyword>
<dbReference type="STRING" id="926556.Echvi_4550"/>
<evidence type="ECO:0000313" key="3">
    <source>
        <dbReference type="Proteomes" id="UP000010796"/>
    </source>
</evidence>
<keyword evidence="3" id="KW-1185">Reference proteome</keyword>
<feature type="transmembrane region" description="Helical" evidence="1">
    <location>
        <begin position="120"/>
        <end position="140"/>
    </location>
</feature>
<gene>
    <name evidence="2" type="ordered locus">Echvi_4550</name>
</gene>
<feature type="transmembrane region" description="Helical" evidence="1">
    <location>
        <begin position="60"/>
        <end position="79"/>
    </location>
</feature>
<dbReference type="RefSeq" id="WP_015268245.1">
    <property type="nucleotide sequence ID" value="NC_019904.1"/>
</dbReference>
<reference evidence="3" key="1">
    <citation type="submission" date="2012-02" db="EMBL/GenBank/DDBJ databases">
        <title>The complete genome of Echinicola vietnamensis DSM 17526.</title>
        <authorList>
            <person name="Lucas S."/>
            <person name="Copeland A."/>
            <person name="Lapidus A."/>
            <person name="Glavina del Rio T."/>
            <person name="Dalin E."/>
            <person name="Tice H."/>
            <person name="Bruce D."/>
            <person name="Goodwin L."/>
            <person name="Pitluck S."/>
            <person name="Peters L."/>
            <person name="Ovchinnikova G."/>
            <person name="Teshima H."/>
            <person name="Kyrpides N."/>
            <person name="Mavromatis K."/>
            <person name="Ivanova N."/>
            <person name="Brettin T."/>
            <person name="Detter J.C."/>
            <person name="Han C."/>
            <person name="Larimer F."/>
            <person name="Land M."/>
            <person name="Hauser L."/>
            <person name="Markowitz V."/>
            <person name="Cheng J.-F."/>
            <person name="Hugenholtz P."/>
            <person name="Woyke T."/>
            <person name="Wu D."/>
            <person name="Brambilla E."/>
            <person name="Klenk H.-P."/>
            <person name="Eisen J.A."/>
        </authorList>
    </citation>
    <scope>NUCLEOTIDE SEQUENCE [LARGE SCALE GENOMIC DNA]</scope>
    <source>
        <strain evidence="3">DSM 17526 / LMG 23754 / KMM 6221</strain>
    </source>
</reference>
<proteinExistence type="predicted"/>
<dbReference type="AlphaFoldDB" id="L0G601"/>
<evidence type="ECO:0000256" key="1">
    <source>
        <dbReference type="SAM" id="Phobius"/>
    </source>
</evidence>
<evidence type="ECO:0008006" key="4">
    <source>
        <dbReference type="Google" id="ProtNLM"/>
    </source>
</evidence>
<protein>
    <recommendedName>
        <fullName evidence="4">YhhN-like protein</fullName>
    </recommendedName>
</protein>
<dbReference type="KEGG" id="evi:Echvi_4550"/>
<keyword evidence="1" id="KW-1133">Transmembrane helix</keyword>
<evidence type="ECO:0000313" key="2">
    <source>
        <dbReference type="EMBL" id="AGA80723.1"/>
    </source>
</evidence>
<dbReference type="HOGENOM" id="CLU_1324670_0_0_10"/>
<feature type="transmembrane region" description="Helical" evidence="1">
    <location>
        <begin position="6"/>
        <end position="26"/>
    </location>
</feature>
<keyword evidence="1" id="KW-0812">Transmembrane</keyword>
<dbReference type="OrthoDB" id="837774at2"/>
<feature type="transmembrane region" description="Helical" evidence="1">
    <location>
        <begin position="152"/>
        <end position="171"/>
    </location>
</feature>
<feature type="transmembrane region" description="Helical" evidence="1">
    <location>
        <begin position="91"/>
        <end position="108"/>
    </location>
</feature>
<dbReference type="Proteomes" id="UP000010796">
    <property type="component" value="Chromosome"/>
</dbReference>
<feature type="transmembrane region" description="Helical" evidence="1">
    <location>
        <begin position="35"/>
        <end position="54"/>
    </location>
</feature>
<sequence length="207" mass="23876">MSVFSVLNYLNLISFSLVVIFGGICFQRSNLPTRIFSATFFIVYLVQVVSFFLARNGISNLLLFHVYFAAQFIGYGLYYWKILPSGPSRRWFLAFLGLCAILTGWEYSTKWSSLAQVFGGYSYFAMNLIFVFTSIFYLVHGVLNDRSMTHKLLHYGMMIYAGGSSIVFLLGDKLSQLDWKPLLFINLVLFMVFQGFYFAQLWKVRNS</sequence>
<accession>L0G601</accession>
<dbReference type="EMBL" id="CP003346">
    <property type="protein sequence ID" value="AGA80723.1"/>
    <property type="molecule type" value="Genomic_DNA"/>
</dbReference>
<feature type="transmembrane region" description="Helical" evidence="1">
    <location>
        <begin position="183"/>
        <end position="202"/>
    </location>
</feature>
<name>L0G601_ECHVK</name>
<organism evidence="2 3">
    <name type="scientific">Echinicola vietnamensis (strain DSM 17526 / LMG 23754 / KMM 6221)</name>
    <dbReference type="NCBI Taxonomy" id="926556"/>
    <lineage>
        <taxon>Bacteria</taxon>
        <taxon>Pseudomonadati</taxon>
        <taxon>Bacteroidota</taxon>
        <taxon>Cytophagia</taxon>
        <taxon>Cytophagales</taxon>
        <taxon>Cyclobacteriaceae</taxon>
        <taxon>Echinicola</taxon>
    </lineage>
</organism>